<dbReference type="STRING" id="1341181.FLJC2902T_17020"/>
<name>V6SP07_9FLAO</name>
<comment type="caution">
    <text evidence="1">The sequence shown here is derived from an EMBL/GenBank/DDBJ whole genome shotgun (WGS) entry which is preliminary data.</text>
</comment>
<reference evidence="1 2" key="1">
    <citation type="submission" date="2013-08" db="EMBL/GenBank/DDBJ databases">
        <title>Flavobacterium limnosediminis JC2902 genome sequencing.</title>
        <authorList>
            <person name="Lee K."/>
            <person name="Yi H."/>
            <person name="Park S."/>
            <person name="Chun J."/>
        </authorList>
    </citation>
    <scope>NUCLEOTIDE SEQUENCE [LARGE SCALE GENOMIC DNA]</scope>
    <source>
        <strain evidence="1 2">JC2902</strain>
    </source>
</reference>
<gene>
    <name evidence="1" type="ORF">FLJC2902T_17020</name>
</gene>
<keyword evidence="2" id="KW-1185">Reference proteome</keyword>
<dbReference type="AlphaFoldDB" id="V6SP07"/>
<evidence type="ECO:0000313" key="1">
    <source>
        <dbReference type="EMBL" id="ESU28351.1"/>
    </source>
</evidence>
<accession>V6SP07</accession>
<protein>
    <submittedName>
        <fullName evidence="1">Uncharacterized protein</fullName>
    </submittedName>
</protein>
<organism evidence="1 2">
    <name type="scientific">Flavobacterium limnosediminis JC2902</name>
    <dbReference type="NCBI Taxonomy" id="1341181"/>
    <lineage>
        <taxon>Bacteria</taxon>
        <taxon>Pseudomonadati</taxon>
        <taxon>Bacteroidota</taxon>
        <taxon>Flavobacteriia</taxon>
        <taxon>Flavobacteriales</taxon>
        <taxon>Flavobacteriaceae</taxon>
        <taxon>Flavobacterium</taxon>
    </lineage>
</organism>
<proteinExistence type="predicted"/>
<dbReference type="Proteomes" id="UP000018004">
    <property type="component" value="Unassembled WGS sequence"/>
</dbReference>
<dbReference type="EMBL" id="AVGG01000007">
    <property type="protein sequence ID" value="ESU28351.1"/>
    <property type="molecule type" value="Genomic_DNA"/>
</dbReference>
<sequence length="62" mass="7030">MEILFVFSEVFNAADFVYFAYRLAPMGAVSSFGTRCGQREQGFGKCADHSLQIKKSNFGYQY</sequence>
<evidence type="ECO:0000313" key="2">
    <source>
        <dbReference type="Proteomes" id="UP000018004"/>
    </source>
</evidence>
<dbReference type="PATRIC" id="fig|1341181.4.peg.1677"/>